<dbReference type="GO" id="GO:0005581">
    <property type="term" value="C:collagen trimer"/>
    <property type="evidence" value="ECO:0007669"/>
    <property type="project" value="UniProtKB-KW"/>
</dbReference>
<dbReference type="Gene3D" id="2.60.120.1000">
    <property type="match status" value="1"/>
</dbReference>
<proteinExistence type="predicted"/>
<sequence length="106" mass="12163">MSFLHLLSSRAEQRITIHCLNVSIWSFGQSQSSSPNAVKFRGWNGETLEPDVLEDTCWQRDGQWQRAVFLFRVNDASFLPVKHINNLPETALSSRYHLEVGPVCFL</sequence>
<evidence type="ECO:0000256" key="3">
    <source>
        <dbReference type="ARBA" id="ARBA00023119"/>
    </source>
</evidence>
<dbReference type="Ensembl" id="ENSAMXT00000050357.1">
    <property type="protein sequence ID" value="ENSAMXP00000051307.1"/>
    <property type="gene ID" value="ENSAMXG00000040284.1"/>
</dbReference>
<keyword evidence="3" id="KW-0176">Collagen</keyword>
<dbReference type="InterPro" id="IPR000885">
    <property type="entry name" value="Fib_collagen_C"/>
</dbReference>
<organism evidence="5 6">
    <name type="scientific">Astyanax mexicanus</name>
    <name type="common">Blind cave fish</name>
    <name type="synonym">Astyanax fasciatus mexicanus</name>
    <dbReference type="NCBI Taxonomy" id="7994"/>
    <lineage>
        <taxon>Eukaryota</taxon>
        <taxon>Metazoa</taxon>
        <taxon>Chordata</taxon>
        <taxon>Craniata</taxon>
        <taxon>Vertebrata</taxon>
        <taxon>Euteleostomi</taxon>
        <taxon>Actinopterygii</taxon>
        <taxon>Neopterygii</taxon>
        <taxon>Teleostei</taxon>
        <taxon>Ostariophysi</taxon>
        <taxon>Characiformes</taxon>
        <taxon>Characoidei</taxon>
        <taxon>Acestrorhamphidae</taxon>
        <taxon>Acestrorhamphinae</taxon>
        <taxon>Astyanax</taxon>
    </lineage>
</organism>
<evidence type="ECO:0000256" key="2">
    <source>
        <dbReference type="ARBA" id="ARBA00022525"/>
    </source>
</evidence>
<comment type="subcellular location">
    <subcellularLocation>
        <location evidence="1">Secreted</location>
    </subcellularLocation>
</comment>
<keyword evidence="2" id="KW-0964">Secreted</keyword>
<dbReference type="PROSITE" id="PS51461">
    <property type="entry name" value="NC1_FIB"/>
    <property type="match status" value="1"/>
</dbReference>
<accession>A0A3B1K9B7</accession>
<dbReference type="Bgee" id="ENSAMXG00000040284">
    <property type="expression patterns" value="Expressed in testis and 12 other cell types or tissues"/>
</dbReference>
<keyword evidence="6" id="KW-1185">Reference proteome</keyword>
<reference evidence="6" key="2">
    <citation type="journal article" date="2014" name="Nat. Commun.">
        <title>The cavefish genome reveals candidate genes for eye loss.</title>
        <authorList>
            <person name="McGaugh S.E."/>
            <person name="Gross J.B."/>
            <person name="Aken B."/>
            <person name="Blin M."/>
            <person name="Borowsky R."/>
            <person name="Chalopin D."/>
            <person name="Hinaux H."/>
            <person name="Jeffery W.R."/>
            <person name="Keene A."/>
            <person name="Ma L."/>
            <person name="Minx P."/>
            <person name="Murphy D."/>
            <person name="O'Quin K.E."/>
            <person name="Retaux S."/>
            <person name="Rohner N."/>
            <person name="Searle S.M."/>
            <person name="Stahl B.A."/>
            <person name="Tabin C."/>
            <person name="Volff J.N."/>
            <person name="Yoshizawa M."/>
            <person name="Warren W.C."/>
        </authorList>
    </citation>
    <scope>NUCLEOTIDE SEQUENCE [LARGE SCALE GENOMIC DNA]</scope>
    <source>
        <strain evidence="6">female</strain>
    </source>
</reference>
<protein>
    <recommendedName>
        <fullName evidence="4">Fibrillar collagen NC1 domain-containing protein</fullName>
    </recommendedName>
</protein>
<dbReference type="GeneTree" id="ENSGT00940000163466"/>
<dbReference type="Pfam" id="PF01410">
    <property type="entry name" value="COLFI"/>
    <property type="match status" value="1"/>
</dbReference>
<evidence type="ECO:0000313" key="6">
    <source>
        <dbReference type="Proteomes" id="UP000018467"/>
    </source>
</evidence>
<dbReference type="Proteomes" id="UP000018467">
    <property type="component" value="Unassembled WGS sequence"/>
</dbReference>
<dbReference type="STRING" id="7994.ENSAMXP00000051307"/>
<dbReference type="GO" id="GO:0005576">
    <property type="term" value="C:extracellular region"/>
    <property type="evidence" value="ECO:0007669"/>
    <property type="project" value="UniProtKB-SubCell"/>
</dbReference>
<dbReference type="GO" id="GO:0005201">
    <property type="term" value="F:extracellular matrix structural constituent"/>
    <property type="evidence" value="ECO:0007669"/>
    <property type="project" value="InterPro"/>
</dbReference>
<name>A0A3B1K9B7_ASTMX</name>
<reference evidence="6" key="1">
    <citation type="submission" date="2013-03" db="EMBL/GenBank/DDBJ databases">
        <authorList>
            <person name="Jeffery W."/>
            <person name="Warren W."/>
            <person name="Wilson R.K."/>
        </authorList>
    </citation>
    <scope>NUCLEOTIDE SEQUENCE</scope>
    <source>
        <strain evidence="6">female</strain>
    </source>
</reference>
<evidence type="ECO:0000256" key="1">
    <source>
        <dbReference type="ARBA" id="ARBA00004613"/>
    </source>
</evidence>
<evidence type="ECO:0000259" key="4">
    <source>
        <dbReference type="PROSITE" id="PS51461"/>
    </source>
</evidence>
<dbReference type="AlphaFoldDB" id="A0A3B1K9B7"/>
<evidence type="ECO:0000313" key="5">
    <source>
        <dbReference type="Ensembl" id="ENSAMXP00000051307.1"/>
    </source>
</evidence>
<dbReference type="InParanoid" id="A0A3B1K9B7"/>
<feature type="domain" description="Fibrillar collagen NC1" evidence="4">
    <location>
        <begin position="1"/>
        <end position="106"/>
    </location>
</feature>
<reference evidence="5" key="3">
    <citation type="submission" date="2025-08" db="UniProtKB">
        <authorList>
            <consortium name="Ensembl"/>
        </authorList>
    </citation>
    <scope>IDENTIFICATION</scope>
</reference>
<reference evidence="5" key="4">
    <citation type="submission" date="2025-09" db="UniProtKB">
        <authorList>
            <consortium name="Ensembl"/>
        </authorList>
    </citation>
    <scope>IDENTIFICATION</scope>
</reference>